<proteinExistence type="predicted"/>
<evidence type="ECO:0000313" key="2">
    <source>
        <dbReference type="EMBL" id="QJA65663.1"/>
    </source>
</evidence>
<keyword evidence="2" id="KW-0255">Endonuclease</keyword>
<dbReference type="InterPro" id="IPR003615">
    <property type="entry name" value="HNH_nuc"/>
</dbReference>
<dbReference type="Pfam" id="PF13392">
    <property type="entry name" value="HNH_3"/>
    <property type="match status" value="1"/>
</dbReference>
<dbReference type="InterPro" id="IPR044930">
    <property type="entry name" value="Homing_endonuclease_His-Me"/>
</dbReference>
<gene>
    <name evidence="2" type="ORF">MM415B00382_0053</name>
</gene>
<keyword evidence="2" id="KW-0540">Nuclease</keyword>
<dbReference type="EMBL" id="MT141542">
    <property type="protein sequence ID" value="QJA65663.1"/>
    <property type="molecule type" value="Genomic_DNA"/>
</dbReference>
<dbReference type="SUPFAM" id="SSF54060">
    <property type="entry name" value="His-Me finger endonucleases"/>
    <property type="match status" value="1"/>
</dbReference>
<feature type="domain" description="HNH nuclease" evidence="1">
    <location>
        <begin position="22"/>
        <end position="65"/>
    </location>
</feature>
<keyword evidence="2" id="KW-0378">Hydrolase</keyword>
<dbReference type="GO" id="GO:0004519">
    <property type="term" value="F:endonuclease activity"/>
    <property type="evidence" value="ECO:0007669"/>
    <property type="project" value="UniProtKB-KW"/>
</dbReference>
<protein>
    <submittedName>
        <fullName evidence="2">Putative homing endonuclease</fullName>
    </submittedName>
</protein>
<organism evidence="2">
    <name type="scientific">viral metagenome</name>
    <dbReference type="NCBI Taxonomy" id="1070528"/>
    <lineage>
        <taxon>unclassified sequences</taxon>
        <taxon>metagenomes</taxon>
        <taxon>organismal metagenomes</taxon>
    </lineage>
</organism>
<reference evidence="2" key="1">
    <citation type="submission" date="2020-03" db="EMBL/GenBank/DDBJ databases">
        <title>The deep terrestrial virosphere.</title>
        <authorList>
            <person name="Holmfeldt K."/>
            <person name="Nilsson E."/>
            <person name="Simone D."/>
            <person name="Lopez-Fernandez M."/>
            <person name="Wu X."/>
            <person name="de Brujin I."/>
            <person name="Lundin D."/>
            <person name="Andersson A."/>
            <person name="Bertilsson S."/>
            <person name="Dopson M."/>
        </authorList>
    </citation>
    <scope>NUCLEOTIDE SEQUENCE</scope>
    <source>
        <strain evidence="2">MM415B00382</strain>
    </source>
</reference>
<dbReference type="Gene3D" id="3.90.75.10">
    <property type="entry name" value="Homing Intron 3 (I-ppo) Encoded Endonuclease, Chain A"/>
    <property type="match status" value="1"/>
</dbReference>
<name>A0A6M3J763_9ZZZZ</name>
<sequence length="110" mass="12678">MGTIHHTGYGLITDDDQRQLRAHRVAYEQIHGAIPPGRCVLHRCDNRRCVNPAHLWVGTFADNNMDKIHKGRQNVKSSTAHWNFKHGRYCKRPARVYDSTHPTPQTTRTP</sequence>
<evidence type="ECO:0000259" key="1">
    <source>
        <dbReference type="Pfam" id="PF13392"/>
    </source>
</evidence>
<dbReference type="AlphaFoldDB" id="A0A6M3J763"/>
<dbReference type="InterPro" id="IPR044925">
    <property type="entry name" value="His-Me_finger_sf"/>
</dbReference>
<accession>A0A6M3J763</accession>